<evidence type="ECO:0000256" key="4">
    <source>
        <dbReference type="ARBA" id="ARBA00023054"/>
    </source>
</evidence>
<dbReference type="Ensembl" id="ENSPMGT00000031726.1">
    <property type="protein sequence ID" value="ENSPMGP00000029802.1"/>
    <property type="gene ID" value="ENSPMGG00000023987.1"/>
</dbReference>
<evidence type="ECO:0000256" key="3">
    <source>
        <dbReference type="ARBA" id="ARBA00022763"/>
    </source>
</evidence>
<dbReference type="InterPro" id="IPR010760">
    <property type="entry name" value="DNA-repair_Swi5"/>
</dbReference>
<dbReference type="Pfam" id="PF07061">
    <property type="entry name" value="Swi5"/>
    <property type="match status" value="1"/>
</dbReference>
<evidence type="ECO:0000256" key="5">
    <source>
        <dbReference type="ARBA" id="ARBA00023204"/>
    </source>
</evidence>
<dbReference type="GO" id="GO:0032798">
    <property type="term" value="C:Swi5-Sfr1 complex"/>
    <property type="evidence" value="ECO:0007669"/>
    <property type="project" value="UniProtKB-ARBA"/>
</dbReference>
<comment type="subunit">
    <text evidence="8">Component of the swi5-sfr1 complex.</text>
</comment>
<dbReference type="GO" id="GO:0034974">
    <property type="term" value="C:Swi5-Swi2 complex"/>
    <property type="evidence" value="ECO:0007669"/>
    <property type="project" value="TreeGrafter"/>
</dbReference>
<evidence type="ECO:0000256" key="9">
    <source>
        <dbReference type="SAM" id="MobiDB-lite"/>
    </source>
</evidence>
<evidence type="ECO:0000256" key="2">
    <source>
        <dbReference type="ARBA" id="ARBA00019825"/>
    </source>
</evidence>
<evidence type="ECO:0000256" key="8">
    <source>
        <dbReference type="ARBA" id="ARBA00064461"/>
    </source>
</evidence>
<protein>
    <recommendedName>
        <fullName evidence="2">DNA repair protein SWI5 homolog</fullName>
    </recommendedName>
    <alternativeName>
        <fullName evidence="6">Protein SAE3 homolog</fullName>
    </alternativeName>
</protein>
<comment type="similarity">
    <text evidence="1">Belongs to the SWI5/SAE3 family.</text>
</comment>
<evidence type="ECO:0000256" key="7">
    <source>
        <dbReference type="ARBA" id="ARBA00059338"/>
    </source>
</evidence>
<reference evidence="10" key="2">
    <citation type="submission" date="2025-09" db="UniProtKB">
        <authorList>
            <consortium name="Ensembl"/>
        </authorList>
    </citation>
    <scope>IDENTIFICATION</scope>
</reference>
<evidence type="ECO:0000256" key="6">
    <source>
        <dbReference type="ARBA" id="ARBA00030081"/>
    </source>
</evidence>
<keyword evidence="5" id="KW-0234">DNA repair</keyword>
<proteinExistence type="inferred from homology"/>
<dbReference type="PANTHER" id="PTHR28529">
    <property type="entry name" value="DNA REPAIR PROTEIN SWI5 HOMOLOG"/>
    <property type="match status" value="1"/>
</dbReference>
<keyword evidence="11" id="KW-1185">Reference proteome</keyword>
<reference evidence="10" key="1">
    <citation type="submission" date="2025-08" db="UniProtKB">
        <authorList>
            <consortium name="Ensembl"/>
        </authorList>
    </citation>
    <scope>IDENTIFICATION</scope>
</reference>
<dbReference type="Proteomes" id="UP000261520">
    <property type="component" value="Unplaced"/>
</dbReference>
<dbReference type="GO" id="GO:0000724">
    <property type="term" value="P:double-strand break repair via homologous recombination"/>
    <property type="evidence" value="ECO:0007669"/>
    <property type="project" value="TreeGrafter"/>
</dbReference>
<comment type="function">
    <text evidence="7">Component of the SWI5-SFR1 complex, a complex required for double-strand break repair via homologous recombination.</text>
</comment>
<sequence>MDTDQPKENHLNITKNRSSTPEGNELRQVQGRTPCSKFKRVHSNFKSPVRSAKVSPEEEVSELQRRREQLDSEIALLEAEGYNVEELECHIDKLHEYNNIKDIGQSLLGRIAALRGTTTRDLYSHFGLDLDD</sequence>
<dbReference type="FunFam" id="1.20.5.170:FF:000056">
    <property type="entry name" value="DNA repair protein SWI5 homolog"/>
    <property type="match status" value="1"/>
</dbReference>
<keyword evidence="4" id="KW-0175">Coiled coil</keyword>
<evidence type="ECO:0000313" key="10">
    <source>
        <dbReference type="Ensembl" id="ENSPMGP00000029802.1"/>
    </source>
</evidence>
<accession>A0A3B4BMN7</accession>
<evidence type="ECO:0000256" key="1">
    <source>
        <dbReference type="ARBA" id="ARBA00008060"/>
    </source>
</evidence>
<dbReference type="AlphaFoldDB" id="A0A3B4BMN7"/>
<keyword evidence="3" id="KW-0227">DNA damage</keyword>
<feature type="region of interest" description="Disordered" evidence="9">
    <location>
        <begin position="1"/>
        <end position="29"/>
    </location>
</feature>
<evidence type="ECO:0000313" key="11">
    <source>
        <dbReference type="Proteomes" id="UP000261520"/>
    </source>
</evidence>
<feature type="compositionally biased region" description="Polar residues" evidence="9">
    <location>
        <begin position="11"/>
        <end position="22"/>
    </location>
</feature>
<dbReference type="PANTHER" id="PTHR28529:SF2">
    <property type="entry name" value="DNA REPAIR PROTEIN SWI5 HOMOLOG"/>
    <property type="match status" value="1"/>
</dbReference>
<organism evidence="10 11">
    <name type="scientific">Periophthalmus magnuspinnatus</name>
    <dbReference type="NCBI Taxonomy" id="409849"/>
    <lineage>
        <taxon>Eukaryota</taxon>
        <taxon>Metazoa</taxon>
        <taxon>Chordata</taxon>
        <taxon>Craniata</taxon>
        <taxon>Vertebrata</taxon>
        <taxon>Euteleostomi</taxon>
        <taxon>Actinopterygii</taxon>
        <taxon>Neopterygii</taxon>
        <taxon>Teleostei</taxon>
        <taxon>Neoteleostei</taxon>
        <taxon>Acanthomorphata</taxon>
        <taxon>Gobiaria</taxon>
        <taxon>Gobiiformes</taxon>
        <taxon>Gobioidei</taxon>
        <taxon>Gobiidae</taxon>
        <taxon>Oxudercinae</taxon>
        <taxon>Periophthalmus</taxon>
    </lineage>
</organism>
<name>A0A3B4BMN7_9GOBI</name>
<feature type="compositionally biased region" description="Basic and acidic residues" evidence="9">
    <location>
        <begin position="1"/>
        <end position="10"/>
    </location>
</feature>
<dbReference type="Gene3D" id="1.20.5.170">
    <property type="match status" value="1"/>
</dbReference>